<evidence type="ECO:0000313" key="11">
    <source>
        <dbReference type="EMBL" id="MBA8805839.1"/>
    </source>
</evidence>
<dbReference type="InterPro" id="IPR011701">
    <property type="entry name" value="MFS"/>
</dbReference>
<name>A0A7W3J474_9ACTN</name>
<keyword evidence="5 9" id="KW-1133">Transmembrane helix</keyword>
<keyword evidence="6 9" id="KW-0472">Membrane</keyword>
<feature type="transmembrane region" description="Helical" evidence="9">
    <location>
        <begin position="264"/>
        <end position="287"/>
    </location>
</feature>
<dbReference type="Proteomes" id="UP000580910">
    <property type="component" value="Unassembled WGS sequence"/>
</dbReference>
<dbReference type="RefSeq" id="WP_182541855.1">
    <property type="nucleotide sequence ID" value="NZ_JACGXA010000003.1"/>
</dbReference>
<evidence type="ECO:0000256" key="6">
    <source>
        <dbReference type="ARBA" id="ARBA00023136"/>
    </source>
</evidence>
<organism evidence="11 12">
    <name type="scientific">Nocardioides ginsengisegetis</name>
    <dbReference type="NCBI Taxonomy" id="661491"/>
    <lineage>
        <taxon>Bacteria</taxon>
        <taxon>Bacillati</taxon>
        <taxon>Actinomycetota</taxon>
        <taxon>Actinomycetes</taxon>
        <taxon>Propionibacteriales</taxon>
        <taxon>Nocardioidaceae</taxon>
        <taxon>Nocardioides</taxon>
    </lineage>
</organism>
<keyword evidence="12" id="KW-1185">Reference proteome</keyword>
<dbReference type="CDD" id="cd06173">
    <property type="entry name" value="MFS_MefA_like"/>
    <property type="match status" value="1"/>
</dbReference>
<comment type="similarity">
    <text evidence="7">Belongs to the major facilitator superfamily. Drug:H(+) antiporter-3 (DHA3) (TC 2.A.1.21) family.</text>
</comment>
<sequence>MSSTTTANRRPLYGWLTSEAVSLTGTRVSMLALPYFVLVTTDSPVKTGLVALFEMVPLVLLKVLGGPIIDRVGARRVSITCDVGSLFVVGSIPLLYDAGLLRFGALLALVALAGALRGPGDAAKGAIVPGLVESAQVPMERATGLHATVERSATMLGAAFAGGLIAVIGAANALVVDAVSFGLSALLLAWATASMARPAATGAEGEEGDPLPYRAQLAAGWHFLRGDRVLLAIAFMVALTNMIDAAYASVLMPVWARTWGGGPAVLGLVFAVFGGFAALGAICAATWAARLPRYTTYLVTFLVCGSPRFFVLAWDNPLWTVLAIAVVSGFGSGFINPILGAVIYERIPGHLVGRVSSLITALCFALMPIGPLLGGAIISGAGLMVAMLVAGSAYFLVTMLPAVDPKWREIDVRPAVEPAEQVSEGTPAPA</sequence>
<evidence type="ECO:0000256" key="9">
    <source>
        <dbReference type="SAM" id="Phobius"/>
    </source>
</evidence>
<comment type="subcellular location">
    <subcellularLocation>
        <location evidence="1">Cell inner membrane</location>
        <topology evidence="1">Multi-pass membrane protein</topology>
    </subcellularLocation>
</comment>
<evidence type="ECO:0000256" key="1">
    <source>
        <dbReference type="ARBA" id="ARBA00004429"/>
    </source>
</evidence>
<dbReference type="PANTHER" id="PTHR23513">
    <property type="entry name" value="INTEGRAL MEMBRANE EFFLUX PROTEIN-RELATED"/>
    <property type="match status" value="1"/>
</dbReference>
<keyword evidence="2" id="KW-0813">Transport</keyword>
<comment type="caution">
    <text evidence="11">The sequence shown here is derived from an EMBL/GenBank/DDBJ whole genome shotgun (WGS) entry which is preliminary data.</text>
</comment>
<gene>
    <name evidence="11" type="ORF">FB382_004184</name>
</gene>
<evidence type="ECO:0000256" key="7">
    <source>
        <dbReference type="ARBA" id="ARBA00038075"/>
    </source>
</evidence>
<dbReference type="InterPro" id="IPR020846">
    <property type="entry name" value="MFS_dom"/>
</dbReference>
<feature type="transmembrane region" description="Helical" evidence="9">
    <location>
        <begin position="77"/>
        <end position="96"/>
    </location>
</feature>
<feature type="transmembrane region" description="Helical" evidence="9">
    <location>
        <begin position="376"/>
        <end position="397"/>
    </location>
</feature>
<feature type="transmembrane region" description="Helical" evidence="9">
    <location>
        <begin position="320"/>
        <end position="344"/>
    </location>
</feature>
<dbReference type="EMBL" id="JACGXA010000003">
    <property type="protein sequence ID" value="MBA8805839.1"/>
    <property type="molecule type" value="Genomic_DNA"/>
</dbReference>
<evidence type="ECO:0000256" key="5">
    <source>
        <dbReference type="ARBA" id="ARBA00022989"/>
    </source>
</evidence>
<evidence type="ECO:0000256" key="8">
    <source>
        <dbReference type="ARBA" id="ARBA00040914"/>
    </source>
</evidence>
<dbReference type="Pfam" id="PF07690">
    <property type="entry name" value="MFS_1"/>
    <property type="match status" value="1"/>
</dbReference>
<evidence type="ECO:0000256" key="3">
    <source>
        <dbReference type="ARBA" id="ARBA00022475"/>
    </source>
</evidence>
<dbReference type="InterPro" id="IPR036259">
    <property type="entry name" value="MFS_trans_sf"/>
</dbReference>
<feature type="transmembrane region" description="Helical" evidence="9">
    <location>
        <begin position="229"/>
        <end position="252"/>
    </location>
</feature>
<feature type="transmembrane region" description="Helical" evidence="9">
    <location>
        <begin position="158"/>
        <end position="191"/>
    </location>
</feature>
<feature type="domain" description="Major facilitator superfamily (MFS) profile" evidence="10">
    <location>
        <begin position="230"/>
        <end position="430"/>
    </location>
</feature>
<dbReference type="PANTHER" id="PTHR23513:SF9">
    <property type="entry name" value="ENTEROBACTIN EXPORTER ENTS"/>
    <property type="match status" value="1"/>
</dbReference>
<keyword evidence="3" id="KW-1003">Cell membrane</keyword>
<dbReference type="PROSITE" id="PS50850">
    <property type="entry name" value="MFS"/>
    <property type="match status" value="1"/>
</dbReference>
<evidence type="ECO:0000256" key="2">
    <source>
        <dbReference type="ARBA" id="ARBA00022448"/>
    </source>
</evidence>
<reference evidence="11 12" key="1">
    <citation type="submission" date="2020-07" db="EMBL/GenBank/DDBJ databases">
        <title>Sequencing the genomes of 1000 actinobacteria strains.</title>
        <authorList>
            <person name="Klenk H.-P."/>
        </authorList>
    </citation>
    <scope>NUCLEOTIDE SEQUENCE [LARGE SCALE GENOMIC DNA]</scope>
    <source>
        <strain evidence="11 12">DSM 21349</strain>
    </source>
</reference>
<proteinExistence type="inferred from homology"/>
<accession>A0A7W3J474</accession>
<evidence type="ECO:0000313" key="12">
    <source>
        <dbReference type="Proteomes" id="UP000580910"/>
    </source>
</evidence>
<evidence type="ECO:0000256" key="4">
    <source>
        <dbReference type="ARBA" id="ARBA00022692"/>
    </source>
</evidence>
<dbReference type="AlphaFoldDB" id="A0A7W3J474"/>
<feature type="transmembrane region" description="Helical" evidence="9">
    <location>
        <begin position="294"/>
        <end position="314"/>
    </location>
</feature>
<feature type="transmembrane region" description="Helical" evidence="9">
    <location>
        <begin position="351"/>
        <end position="370"/>
    </location>
</feature>
<keyword evidence="4 9" id="KW-0812">Transmembrane</keyword>
<dbReference type="SUPFAM" id="SSF103473">
    <property type="entry name" value="MFS general substrate transporter"/>
    <property type="match status" value="1"/>
</dbReference>
<dbReference type="GO" id="GO:0005886">
    <property type="term" value="C:plasma membrane"/>
    <property type="evidence" value="ECO:0007669"/>
    <property type="project" value="UniProtKB-SubCell"/>
</dbReference>
<dbReference type="Gene3D" id="1.20.1250.20">
    <property type="entry name" value="MFS general substrate transporter like domains"/>
    <property type="match status" value="1"/>
</dbReference>
<dbReference type="GO" id="GO:0022857">
    <property type="term" value="F:transmembrane transporter activity"/>
    <property type="evidence" value="ECO:0007669"/>
    <property type="project" value="InterPro"/>
</dbReference>
<protein>
    <recommendedName>
        <fullName evidence="8">Multidrug efflux pump Tap</fullName>
    </recommendedName>
</protein>
<evidence type="ECO:0000259" key="10">
    <source>
        <dbReference type="PROSITE" id="PS50850"/>
    </source>
</evidence>